<dbReference type="PANTHER" id="PTHR33085:SF13">
    <property type="entry name" value="DUF295 DOMAIN-CONTAINING PROTEIN"/>
    <property type="match status" value="1"/>
</dbReference>
<organism evidence="1 2">
    <name type="scientific">Panicum hallii var. hallii</name>
    <dbReference type="NCBI Taxonomy" id="1504633"/>
    <lineage>
        <taxon>Eukaryota</taxon>
        <taxon>Viridiplantae</taxon>
        <taxon>Streptophyta</taxon>
        <taxon>Embryophyta</taxon>
        <taxon>Tracheophyta</taxon>
        <taxon>Spermatophyta</taxon>
        <taxon>Magnoliopsida</taxon>
        <taxon>Liliopsida</taxon>
        <taxon>Poales</taxon>
        <taxon>Poaceae</taxon>
        <taxon>PACMAD clade</taxon>
        <taxon>Panicoideae</taxon>
        <taxon>Panicodae</taxon>
        <taxon>Paniceae</taxon>
        <taxon>Panicinae</taxon>
        <taxon>Panicum</taxon>
        <taxon>Panicum sect. Panicum</taxon>
    </lineage>
</organism>
<evidence type="ECO:0008006" key="3">
    <source>
        <dbReference type="Google" id="ProtNLM"/>
    </source>
</evidence>
<dbReference type="OrthoDB" id="591192at2759"/>
<gene>
    <name evidence="1" type="ORF">GQ55_1G416500</name>
</gene>
<keyword evidence="2" id="KW-1185">Reference proteome</keyword>
<dbReference type="InterPro" id="IPR012871">
    <property type="entry name" value="DUF1668_ORYSA"/>
</dbReference>
<name>A0A2T7FD11_9POAL</name>
<evidence type="ECO:0000313" key="1">
    <source>
        <dbReference type="EMBL" id="PUZ77975.1"/>
    </source>
</evidence>
<dbReference type="Pfam" id="PF07893">
    <property type="entry name" value="DUF1668"/>
    <property type="match status" value="1"/>
</dbReference>
<sequence length="357" mass="39727">MSRRFVNLMVDRRIGRYRHPATTLHRINPWRCFHPTTQQALAAALTENSNGVTVEDARLPRAAISFYDPLQEETIGEMHFASLGSSSNGIISMDPDGNTFLYDGASRGLRVMPAPNSPKHSSVFLTVGDGLYVLEKNPGTQEDHSFEALIHRAPSDGICFTNENWYWRSLPPPPYAYEDYECQKRNGRDPYVIRAYTVVGDSQSQIWISTRDGGTSFDTTSGVWSEAGDWALPFYGRVEYAPELGLWFGFTSEGRQFAACDLGAASPTSPPALRKVWDELAQPLLLPLGGGKFCVARMFHLAQKGWCRGKSIDDYLDVDTFVVLTGVEVVRGSRGALKMIRHKSRPYCVGCTTAQLL</sequence>
<evidence type="ECO:0000313" key="2">
    <source>
        <dbReference type="Proteomes" id="UP000244336"/>
    </source>
</evidence>
<dbReference type="Proteomes" id="UP000244336">
    <property type="component" value="Chromosome 1"/>
</dbReference>
<dbReference type="STRING" id="1504633.A0A2T7FD11"/>
<dbReference type="AlphaFoldDB" id="A0A2T7FD11"/>
<reference evidence="1 2" key="1">
    <citation type="submission" date="2018-04" db="EMBL/GenBank/DDBJ databases">
        <title>WGS assembly of Panicum hallii var. hallii HAL2.</title>
        <authorList>
            <person name="Lovell J."/>
            <person name="Jenkins J."/>
            <person name="Lowry D."/>
            <person name="Mamidi S."/>
            <person name="Sreedasyam A."/>
            <person name="Weng X."/>
            <person name="Barry K."/>
            <person name="Bonette J."/>
            <person name="Campitelli B."/>
            <person name="Daum C."/>
            <person name="Gordon S."/>
            <person name="Gould B."/>
            <person name="Lipzen A."/>
            <person name="MacQueen A."/>
            <person name="Palacio-Mejia J."/>
            <person name="Plott C."/>
            <person name="Shakirov E."/>
            <person name="Shu S."/>
            <person name="Yoshinaga Y."/>
            <person name="Zane M."/>
            <person name="Rokhsar D."/>
            <person name="Grimwood J."/>
            <person name="Schmutz J."/>
            <person name="Juenger T."/>
        </authorList>
    </citation>
    <scope>NUCLEOTIDE SEQUENCE [LARGE SCALE GENOMIC DNA]</scope>
    <source>
        <strain evidence="2">cv. HAL2</strain>
    </source>
</reference>
<accession>A0A2T7FD11</accession>
<dbReference type="PANTHER" id="PTHR33085">
    <property type="entry name" value="OS12G0113100 PROTEIN-RELATED"/>
    <property type="match status" value="1"/>
</dbReference>
<proteinExistence type="predicted"/>
<dbReference type="EMBL" id="CM009749">
    <property type="protein sequence ID" value="PUZ77975.1"/>
    <property type="molecule type" value="Genomic_DNA"/>
</dbReference>
<dbReference type="Gramene" id="PUZ77975">
    <property type="protein sequence ID" value="PUZ77975"/>
    <property type="gene ID" value="GQ55_1G416500"/>
</dbReference>
<protein>
    <recommendedName>
        <fullName evidence="3">F-box associated domain-containing protein</fullName>
    </recommendedName>
</protein>